<evidence type="ECO:0000313" key="6">
    <source>
        <dbReference type="Proteomes" id="UP000271031"/>
    </source>
</evidence>
<name>A0A3M8D1A0_9BACL</name>
<proteinExistence type="inferred from homology"/>
<keyword evidence="3" id="KW-0472">Membrane</keyword>
<sequence length="217" mass="23838">MKCDEAQELLTEYLDDQLPEVTRRRVDNHLGRCSACRAEYSIWQESNDWIKVEKDHYATVSAPSIVDAVMARILSEEKWAIPIGKKVFTLTARMRWLSASAAVILLMICSFTLIHQSGDQGDLASGSLLPVGDTLTMVASAKAPVVSASMQTDDGTYVVEPEAQAVKAINPNDFETTSPQLLSTNEDTESSKGNHGLILSFFGILITVLSMSWLNRA</sequence>
<evidence type="ECO:0000259" key="4">
    <source>
        <dbReference type="Pfam" id="PF13490"/>
    </source>
</evidence>
<dbReference type="Gene3D" id="1.10.10.1320">
    <property type="entry name" value="Anti-sigma factor, zinc-finger domain"/>
    <property type="match status" value="1"/>
</dbReference>
<keyword evidence="3" id="KW-0812">Transmembrane</keyword>
<accession>A0A3M8D1A0</accession>
<keyword evidence="3" id="KW-1133">Transmembrane helix</keyword>
<organism evidence="5 6">
    <name type="scientific">Brevibacillus fluminis</name>
    <dbReference type="NCBI Taxonomy" id="511487"/>
    <lineage>
        <taxon>Bacteria</taxon>
        <taxon>Bacillati</taxon>
        <taxon>Bacillota</taxon>
        <taxon>Bacilli</taxon>
        <taxon>Bacillales</taxon>
        <taxon>Paenibacillaceae</taxon>
        <taxon>Brevibacillus</taxon>
    </lineage>
</organism>
<dbReference type="AlphaFoldDB" id="A0A3M8D1A0"/>
<protein>
    <recommendedName>
        <fullName evidence="2">Anti-sigma-W factor RsiW</fullName>
    </recommendedName>
</protein>
<dbReference type="OrthoDB" id="2679416at2"/>
<dbReference type="Pfam" id="PF13490">
    <property type="entry name" value="zf-HC2"/>
    <property type="match status" value="1"/>
</dbReference>
<gene>
    <name evidence="5" type="ORF">EDM56_25370</name>
</gene>
<dbReference type="RefSeq" id="WP_122920732.1">
    <property type="nucleotide sequence ID" value="NZ_RHHQ01000022.1"/>
</dbReference>
<evidence type="ECO:0000256" key="3">
    <source>
        <dbReference type="SAM" id="Phobius"/>
    </source>
</evidence>
<comment type="caution">
    <text evidence="5">The sequence shown here is derived from an EMBL/GenBank/DDBJ whole genome shotgun (WGS) entry which is preliminary data.</text>
</comment>
<comment type="similarity">
    <text evidence="1">Belongs to the zinc-associated anti-sigma factor (ZAS) superfamily. Anti-sigma-W factor family.</text>
</comment>
<feature type="transmembrane region" description="Helical" evidence="3">
    <location>
        <begin position="96"/>
        <end position="114"/>
    </location>
</feature>
<feature type="domain" description="Putative zinc-finger" evidence="4">
    <location>
        <begin position="3"/>
        <end position="37"/>
    </location>
</feature>
<evidence type="ECO:0000313" key="5">
    <source>
        <dbReference type="EMBL" id="RNB81648.1"/>
    </source>
</evidence>
<evidence type="ECO:0000256" key="2">
    <source>
        <dbReference type="ARBA" id="ARBA00024438"/>
    </source>
</evidence>
<evidence type="ECO:0000256" key="1">
    <source>
        <dbReference type="ARBA" id="ARBA00024353"/>
    </source>
</evidence>
<reference evidence="5 6" key="1">
    <citation type="submission" date="2018-10" db="EMBL/GenBank/DDBJ databases">
        <title>Phylogenomics of Brevibacillus.</title>
        <authorList>
            <person name="Dunlap C."/>
        </authorList>
    </citation>
    <scope>NUCLEOTIDE SEQUENCE [LARGE SCALE GENOMIC DNA]</scope>
    <source>
        <strain evidence="5 6">JCM 15716</strain>
    </source>
</reference>
<feature type="transmembrane region" description="Helical" evidence="3">
    <location>
        <begin position="196"/>
        <end position="214"/>
    </location>
</feature>
<dbReference type="InterPro" id="IPR027383">
    <property type="entry name" value="Znf_put"/>
</dbReference>
<dbReference type="InterPro" id="IPR041916">
    <property type="entry name" value="Anti_sigma_zinc_sf"/>
</dbReference>
<dbReference type="Proteomes" id="UP000271031">
    <property type="component" value="Unassembled WGS sequence"/>
</dbReference>
<dbReference type="EMBL" id="RHHQ01000022">
    <property type="protein sequence ID" value="RNB81648.1"/>
    <property type="molecule type" value="Genomic_DNA"/>
</dbReference>
<keyword evidence="6" id="KW-1185">Reference proteome</keyword>